<feature type="domain" description="Translation initiation factor 5A C-terminal" evidence="5">
    <location>
        <begin position="66"/>
        <end position="133"/>
    </location>
</feature>
<reference evidence="6" key="1">
    <citation type="submission" date="2021-04" db="EMBL/GenBank/DDBJ databases">
        <title>Draft genome of Fusarium avenaceum strain F156N33, isolated from an atmospheric sample in Virginia.</title>
        <authorList>
            <person name="Yang S."/>
            <person name="Vinatzer B.A."/>
            <person name="Coleman J."/>
        </authorList>
    </citation>
    <scope>NUCLEOTIDE SEQUENCE</scope>
    <source>
        <strain evidence="6">F156N33</strain>
    </source>
</reference>
<evidence type="ECO:0000256" key="3">
    <source>
        <dbReference type="ARBA" id="ARBA00023071"/>
    </source>
</evidence>
<dbReference type="SUPFAM" id="SSF50104">
    <property type="entry name" value="Translation proteins SH3-like domain"/>
    <property type="match status" value="1"/>
</dbReference>
<dbReference type="NCBIfam" id="TIGR00037">
    <property type="entry name" value="eIF_5A"/>
    <property type="match status" value="1"/>
</dbReference>
<dbReference type="PANTHER" id="PTHR11673">
    <property type="entry name" value="TRANSLATION INITIATION FACTOR 5A FAMILY MEMBER"/>
    <property type="match status" value="1"/>
</dbReference>
<sequence>MGSGSTYSMSPSDLRKNGHVVIGGRPCKIVKMETSQGTVSLEGIDIFTGQHHKSTVVADETMDVPNVSRNEYQLVNIDDGNLNLMTQDGVSKDDIKVPDGSLGSNLSSDFNDGKELLVTVQGAIGEEQAISYKEVPNKTG</sequence>
<comment type="function">
    <text evidence="4">Translation factor that promotes translation elongation and termination, particularly upon ribosome stalling at specific amino acid sequence contexts. Binds between the exit (E) and peptidyl (P) site of the ribosome and promotes rescue of stalled ribosome: specifically required for efficient translation of polyproline-containing peptides as well as other motifs that stall the ribosome. Acts as ribosome quality control (RQC) cofactor by joining the RQC complex to facilitate peptidyl transfer during CAT tailing step.</text>
</comment>
<keyword evidence="3 4" id="KW-0385">Hypusine</keyword>
<evidence type="ECO:0000256" key="4">
    <source>
        <dbReference type="RuleBase" id="RU362005"/>
    </source>
</evidence>
<dbReference type="Proteomes" id="UP000782241">
    <property type="component" value="Unassembled WGS sequence"/>
</dbReference>
<dbReference type="EMBL" id="JAGPUO010000010">
    <property type="protein sequence ID" value="KAG5660003.1"/>
    <property type="molecule type" value="Genomic_DNA"/>
</dbReference>
<name>A0A9P7H542_9HYPO</name>
<keyword evidence="2 4" id="KW-0648">Protein biosynthesis</keyword>
<dbReference type="InterPro" id="IPR012340">
    <property type="entry name" value="NA-bd_OB-fold"/>
</dbReference>
<dbReference type="GO" id="GO:0043022">
    <property type="term" value="F:ribosome binding"/>
    <property type="evidence" value="ECO:0007669"/>
    <property type="project" value="UniProtKB-UniRule"/>
</dbReference>
<dbReference type="GO" id="GO:0045905">
    <property type="term" value="P:positive regulation of translational termination"/>
    <property type="evidence" value="ECO:0007669"/>
    <property type="project" value="UniProtKB-UniRule"/>
</dbReference>
<dbReference type="SMART" id="SM01376">
    <property type="entry name" value="eIF-5a"/>
    <property type="match status" value="1"/>
</dbReference>
<comment type="PTM">
    <text evidence="4">eIF-5A seems to be the only eukaryotic protein to have a hypusine residue which is a post-translational modification of a lysine by the addition of a butylamino group.</text>
</comment>
<dbReference type="Gene3D" id="2.40.50.140">
    <property type="entry name" value="Nucleic acid-binding proteins"/>
    <property type="match status" value="1"/>
</dbReference>
<dbReference type="GO" id="GO:0045901">
    <property type="term" value="P:positive regulation of translational elongation"/>
    <property type="evidence" value="ECO:0007669"/>
    <property type="project" value="UniProtKB-UniRule"/>
</dbReference>
<keyword evidence="7" id="KW-1185">Reference proteome</keyword>
<dbReference type="PIRSF" id="PIRSF003025">
    <property type="entry name" value="eIF5A"/>
    <property type="match status" value="1"/>
</dbReference>
<dbReference type="GO" id="GO:0003723">
    <property type="term" value="F:RNA binding"/>
    <property type="evidence" value="ECO:0007669"/>
    <property type="project" value="InterPro"/>
</dbReference>
<dbReference type="Gene3D" id="2.30.30.30">
    <property type="match status" value="1"/>
</dbReference>
<evidence type="ECO:0000256" key="1">
    <source>
        <dbReference type="ARBA" id="ARBA00006016"/>
    </source>
</evidence>
<comment type="similarity">
    <text evidence="1 4">Belongs to the eIF-5A family.</text>
</comment>
<proteinExistence type="inferred from homology"/>
<dbReference type="GO" id="GO:0003746">
    <property type="term" value="F:translation elongation factor activity"/>
    <property type="evidence" value="ECO:0007669"/>
    <property type="project" value="UniProtKB-UniRule"/>
</dbReference>
<dbReference type="CDD" id="cd04468">
    <property type="entry name" value="S1_eIF5A"/>
    <property type="match status" value="1"/>
</dbReference>
<dbReference type="Pfam" id="PF21485">
    <property type="entry name" value="IF5A-like_N"/>
    <property type="match status" value="1"/>
</dbReference>
<dbReference type="InterPro" id="IPR001884">
    <property type="entry name" value="IF5A-like"/>
</dbReference>
<dbReference type="InterPro" id="IPR048670">
    <property type="entry name" value="IF5A-like_N"/>
</dbReference>
<dbReference type="FunFam" id="2.40.50.140:FF:000034">
    <property type="entry name" value="Eukaryotic translation initiation factor 5A"/>
    <property type="match status" value="1"/>
</dbReference>
<dbReference type="InterPro" id="IPR008991">
    <property type="entry name" value="Translation_prot_SH3-like_sf"/>
</dbReference>
<gene>
    <name evidence="6" type="ORF">KAF25_003525</name>
</gene>
<dbReference type="Pfam" id="PF01287">
    <property type="entry name" value="eIF-5a"/>
    <property type="match status" value="1"/>
</dbReference>
<evidence type="ECO:0000259" key="5">
    <source>
        <dbReference type="SMART" id="SM01376"/>
    </source>
</evidence>
<dbReference type="InterPro" id="IPR020189">
    <property type="entry name" value="IF5A_C"/>
</dbReference>
<dbReference type="InterPro" id="IPR014722">
    <property type="entry name" value="Rib_uL2_dom2"/>
</dbReference>
<evidence type="ECO:0000313" key="7">
    <source>
        <dbReference type="Proteomes" id="UP000782241"/>
    </source>
</evidence>
<evidence type="ECO:0000313" key="6">
    <source>
        <dbReference type="EMBL" id="KAG5660003.1"/>
    </source>
</evidence>
<protein>
    <recommendedName>
        <fullName evidence="4">Eukaryotic translation initiation factor 5A</fullName>
        <shortName evidence="4">eIF-5A</shortName>
    </recommendedName>
</protein>
<comment type="caution">
    <text evidence="6">The sequence shown here is derived from an EMBL/GenBank/DDBJ whole genome shotgun (WGS) entry which is preliminary data.</text>
</comment>
<organism evidence="6 7">
    <name type="scientific">Fusarium avenaceum</name>
    <dbReference type="NCBI Taxonomy" id="40199"/>
    <lineage>
        <taxon>Eukaryota</taxon>
        <taxon>Fungi</taxon>
        <taxon>Dikarya</taxon>
        <taxon>Ascomycota</taxon>
        <taxon>Pezizomycotina</taxon>
        <taxon>Sordariomycetes</taxon>
        <taxon>Hypocreomycetidae</taxon>
        <taxon>Hypocreales</taxon>
        <taxon>Nectriaceae</taxon>
        <taxon>Fusarium</taxon>
        <taxon>Fusarium tricinctum species complex</taxon>
    </lineage>
</organism>
<accession>A0A9P7H542</accession>
<dbReference type="SUPFAM" id="SSF50249">
    <property type="entry name" value="Nucleic acid-binding proteins"/>
    <property type="match status" value="1"/>
</dbReference>
<evidence type="ECO:0000256" key="2">
    <source>
        <dbReference type="ARBA" id="ARBA00022917"/>
    </source>
</evidence>
<dbReference type="AlphaFoldDB" id="A0A9P7H542"/>